<dbReference type="InterPro" id="IPR003439">
    <property type="entry name" value="ABC_transporter-like_ATP-bd"/>
</dbReference>
<keyword evidence="4" id="KW-0762">Sugar transport</keyword>
<dbReference type="RefSeq" id="WP_132016319.1">
    <property type="nucleotide sequence ID" value="NZ_SLUN01000035.1"/>
</dbReference>
<dbReference type="CDD" id="cd03215">
    <property type="entry name" value="ABC_Carb_Monos_II"/>
    <property type="match status" value="1"/>
</dbReference>
<keyword evidence="2" id="KW-0813">Transport</keyword>
<evidence type="ECO:0000256" key="2">
    <source>
        <dbReference type="ARBA" id="ARBA00022448"/>
    </source>
</evidence>
<dbReference type="PROSITE" id="PS50893">
    <property type="entry name" value="ABC_TRANSPORTER_2"/>
    <property type="match status" value="2"/>
</dbReference>
<dbReference type="InterPro" id="IPR027417">
    <property type="entry name" value="P-loop_NTPase"/>
</dbReference>
<evidence type="ECO:0000256" key="4">
    <source>
        <dbReference type="ARBA" id="ARBA00022597"/>
    </source>
</evidence>
<keyword evidence="9" id="KW-0472">Membrane</keyword>
<accession>A0A4R1R6B6</accession>
<keyword evidence="12" id="KW-1185">Reference proteome</keyword>
<dbReference type="PROSITE" id="PS00211">
    <property type="entry name" value="ABC_TRANSPORTER_1"/>
    <property type="match status" value="1"/>
</dbReference>
<dbReference type="Pfam" id="PF00005">
    <property type="entry name" value="ABC_tran"/>
    <property type="match status" value="2"/>
</dbReference>
<proteinExistence type="predicted"/>
<comment type="subcellular location">
    <subcellularLocation>
        <location evidence="1">Cell membrane</location>
        <topology evidence="1">Peripheral membrane protein</topology>
    </subcellularLocation>
</comment>
<dbReference type="SMART" id="SM00382">
    <property type="entry name" value="AAA"/>
    <property type="match status" value="2"/>
</dbReference>
<evidence type="ECO:0000256" key="5">
    <source>
        <dbReference type="ARBA" id="ARBA00022737"/>
    </source>
</evidence>
<protein>
    <submittedName>
        <fullName evidence="11">Ribose transport system ATP-binding protein/erythritol transport system ATP-binding protein</fullName>
    </submittedName>
</protein>
<evidence type="ECO:0000256" key="1">
    <source>
        <dbReference type="ARBA" id="ARBA00004202"/>
    </source>
</evidence>
<organism evidence="11 12">
    <name type="scientific">Hydrogenispora ethanolica</name>
    <dbReference type="NCBI Taxonomy" id="1082276"/>
    <lineage>
        <taxon>Bacteria</taxon>
        <taxon>Bacillati</taxon>
        <taxon>Bacillota</taxon>
        <taxon>Hydrogenispora</taxon>
    </lineage>
</organism>
<dbReference type="InterPro" id="IPR003593">
    <property type="entry name" value="AAA+_ATPase"/>
</dbReference>
<dbReference type="GO" id="GO:0016887">
    <property type="term" value="F:ATP hydrolysis activity"/>
    <property type="evidence" value="ECO:0007669"/>
    <property type="project" value="InterPro"/>
</dbReference>
<keyword evidence="8" id="KW-1278">Translocase</keyword>
<evidence type="ECO:0000256" key="8">
    <source>
        <dbReference type="ARBA" id="ARBA00022967"/>
    </source>
</evidence>
<dbReference type="GO" id="GO:0005886">
    <property type="term" value="C:plasma membrane"/>
    <property type="evidence" value="ECO:0007669"/>
    <property type="project" value="UniProtKB-SubCell"/>
</dbReference>
<evidence type="ECO:0000256" key="6">
    <source>
        <dbReference type="ARBA" id="ARBA00022741"/>
    </source>
</evidence>
<sequence length="519" mass="57368">MSPKSAAGEARETTEIRLAARAITKVYPGTVALNKVNFNVYRGKVNALIGENGAGKSTLMKIIAGIEQPDEGSLYLDGAPIQLHNPREAVARGIGIIHQELNLFPNLTIAQNIFMGQEHKRHGFILDHQQHLAETADLLRRLEHPLDPNKLVSSLKVGEQQIVEIAKTMIQPHMNILIMDEPTSSLSNAEVEVLFKLICDLKAQGISIVYISHRLEEITRISDYVTVLRDSRLVAEAPTANVDIAWIVRNMVGQSIARTVRRQKSPSDQEILKVEDLTLPREGGGYTLNRVSFSLRRGEILGIYGLLGSGRTELIETLMGLNPQYRGQLYLEGKKMAAQNIWEQIERGFAHIPEDRQREGLIQTLSIAKNISLASLGNYTRCFHLIREREEQSIAKIIAELGIKVADTKLQILSLSGGNQQKVVIGKGVLTDPKILLLDEPTRGIDIGAKADVFRIIDMLSDQGLAIILVASELKEIIGISDRIMVMSHGKITGEFAGEEIHEEALVKASAVGHEPFEK</sequence>
<dbReference type="InterPro" id="IPR050107">
    <property type="entry name" value="ABC_carbohydrate_import_ATPase"/>
</dbReference>
<comment type="caution">
    <text evidence="11">The sequence shown here is derived from an EMBL/GenBank/DDBJ whole genome shotgun (WGS) entry which is preliminary data.</text>
</comment>
<evidence type="ECO:0000256" key="3">
    <source>
        <dbReference type="ARBA" id="ARBA00022475"/>
    </source>
</evidence>
<dbReference type="CDD" id="cd03216">
    <property type="entry name" value="ABC_Carb_Monos_I"/>
    <property type="match status" value="1"/>
</dbReference>
<name>A0A4R1R6B6_HYDET</name>
<keyword evidence="7 11" id="KW-0067">ATP-binding</keyword>
<dbReference type="AlphaFoldDB" id="A0A4R1R6B6"/>
<dbReference type="EMBL" id="SLUN01000035">
    <property type="protein sequence ID" value="TCL60862.1"/>
    <property type="molecule type" value="Genomic_DNA"/>
</dbReference>
<dbReference type="FunFam" id="3.40.50.300:FF:000127">
    <property type="entry name" value="Ribose import ATP-binding protein RbsA"/>
    <property type="match status" value="1"/>
</dbReference>
<dbReference type="PANTHER" id="PTHR43790">
    <property type="entry name" value="CARBOHYDRATE TRANSPORT ATP-BINDING PROTEIN MG119-RELATED"/>
    <property type="match status" value="1"/>
</dbReference>
<evidence type="ECO:0000313" key="12">
    <source>
        <dbReference type="Proteomes" id="UP000295008"/>
    </source>
</evidence>
<dbReference type="PANTHER" id="PTHR43790:SF3">
    <property type="entry name" value="D-ALLOSE IMPORT ATP-BINDING PROTEIN ALSA-RELATED"/>
    <property type="match status" value="1"/>
</dbReference>
<feature type="domain" description="ABC transporter" evidence="10">
    <location>
        <begin position="18"/>
        <end position="255"/>
    </location>
</feature>
<evidence type="ECO:0000313" key="11">
    <source>
        <dbReference type="EMBL" id="TCL60862.1"/>
    </source>
</evidence>
<dbReference type="Gene3D" id="3.40.50.300">
    <property type="entry name" value="P-loop containing nucleotide triphosphate hydrolases"/>
    <property type="match status" value="2"/>
</dbReference>
<dbReference type="Proteomes" id="UP000295008">
    <property type="component" value="Unassembled WGS sequence"/>
</dbReference>
<dbReference type="InterPro" id="IPR017871">
    <property type="entry name" value="ABC_transporter-like_CS"/>
</dbReference>
<evidence type="ECO:0000259" key="10">
    <source>
        <dbReference type="PROSITE" id="PS50893"/>
    </source>
</evidence>
<dbReference type="SUPFAM" id="SSF52540">
    <property type="entry name" value="P-loop containing nucleoside triphosphate hydrolases"/>
    <property type="match status" value="2"/>
</dbReference>
<feature type="domain" description="ABC transporter" evidence="10">
    <location>
        <begin position="272"/>
        <end position="514"/>
    </location>
</feature>
<evidence type="ECO:0000256" key="9">
    <source>
        <dbReference type="ARBA" id="ARBA00023136"/>
    </source>
</evidence>
<gene>
    <name evidence="11" type="ORF">EDC14_103521</name>
</gene>
<dbReference type="OrthoDB" id="9766104at2"/>
<keyword evidence="5" id="KW-0677">Repeat</keyword>
<dbReference type="GO" id="GO:0005524">
    <property type="term" value="F:ATP binding"/>
    <property type="evidence" value="ECO:0007669"/>
    <property type="project" value="UniProtKB-KW"/>
</dbReference>
<evidence type="ECO:0000256" key="7">
    <source>
        <dbReference type="ARBA" id="ARBA00022840"/>
    </source>
</evidence>
<keyword evidence="3" id="KW-1003">Cell membrane</keyword>
<reference evidence="11 12" key="1">
    <citation type="submission" date="2019-03" db="EMBL/GenBank/DDBJ databases">
        <title>Genomic Encyclopedia of Type Strains, Phase IV (KMG-IV): sequencing the most valuable type-strain genomes for metagenomic binning, comparative biology and taxonomic classification.</title>
        <authorList>
            <person name="Goeker M."/>
        </authorList>
    </citation>
    <scope>NUCLEOTIDE SEQUENCE [LARGE SCALE GENOMIC DNA]</scope>
    <source>
        <strain evidence="11 12">LX-B</strain>
    </source>
</reference>
<keyword evidence="6" id="KW-0547">Nucleotide-binding</keyword>